<dbReference type="GO" id="GO:0071713">
    <property type="term" value="F:para-aminobenzoyl-glutamate hydrolase activity"/>
    <property type="evidence" value="ECO:0007669"/>
    <property type="project" value="TreeGrafter"/>
</dbReference>
<dbReference type="InterPro" id="IPR052030">
    <property type="entry name" value="Peptidase_M20/M20A_hydrolases"/>
</dbReference>
<dbReference type="EMBL" id="FOIR01000002">
    <property type="protein sequence ID" value="SEW25003.1"/>
    <property type="molecule type" value="Genomic_DNA"/>
</dbReference>
<dbReference type="Proteomes" id="UP000199437">
    <property type="component" value="Unassembled WGS sequence"/>
</dbReference>
<dbReference type="InterPro" id="IPR011650">
    <property type="entry name" value="Peptidase_M20_dimer"/>
</dbReference>
<dbReference type="Pfam" id="PF07687">
    <property type="entry name" value="M20_dimer"/>
    <property type="match status" value="1"/>
</dbReference>
<sequence>MRKLTLLLLVGVLAIPLHAQKKKTSKNKAAVITSLDAKFDELSELSDKIWSYEEVAFREDQSAKALAEYAEANGFKVTMGVGEIPTAFVAEYGSGGPIIGIMGEFDGLPGLSQKAVPTKDPINEGGAGHGCGHNLFGTASLGAATTIKELIEAGKLEGTIRFYGTPAEEKFFGKLWMIRAGLFDDVDIMMDWHPSAETKADVQSSLALVDFMVEFYGQAAHASGDPWNGRSASDALELYTTGINYYREHIKPTVRIHYHIQDGGKVVNVVPDYSRIWTRVRDTKREGMEVVWKQVERIAEGAAIMANVDYKISLISGIHEVLVNRTGGAAMQKNLEYLGNIEYTEAETNFAKKIQEATGKPQVGMDMEIRPLEETQEHPMGGSTDAGDVSFIVPTIRLGVTTAPKGTPWHSWAVVACSGMSIGHKGSNYASKALAMTMVDLFEDAELREKVKAEFKERKGDYVYKGILPDGPPPLDYK</sequence>
<evidence type="ECO:0000313" key="5">
    <source>
        <dbReference type="Proteomes" id="UP000199437"/>
    </source>
</evidence>
<proteinExistence type="predicted"/>
<feature type="domain" description="Peptidase M20 dimerisation" evidence="3">
    <location>
        <begin position="209"/>
        <end position="300"/>
    </location>
</feature>
<feature type="signal peptide" evidence="2">
    <location>
        <begin position="1"/>
        <end position="19"/>
    </location>
</feature>
<dbReference type="GeneID" id="99986935"/>
<dbReference type="InterPro" id="IPR036264">
    <property type="entry name" value="Bact_exopeptidase_dim_dom"/>
</dbReference>
<dbReference type="SUPFAM" id="SSF53187">
    <property type="entry name" value="Zn-dependent exopeptidases"/>
    <property type="match status" value="1"/>
</dbReference>
<organism evidence="4 5">
    <name type="scientific">Roseivirga pacifica</name>
    <dbReference type="NCBI Taxonomy" id="1267423"/>
    <lineage>
        <taxon>Bacteria</taxon>
        <taxon>Pseudomonadati</taxon>
        <taxon>Bacteroidota</taxon>
        <taxon>Cytophagia</taxon>
        <taxon>Cytophagales</taxon>
        <taxon>Roseivirgaceae</taxon>
        <taxon>Roseivirga</taxon>
    </lineage>
</organism>
<keyword evidence="1" id="KW-0378">Hydrolase</keyword>
<dbReference type="GO" id="GO:0005737">
    <property type="term" value="C:cytoplasm"/>
    <property type="evidence" value="ECO:0007669"/>
    <property type="project" value="TreeGrafter"/>
</dbReference>
<dbReference type="Pfam" id="PF01546">
    <property type="entry name" value="Peptidase_M20"/>
    <property type="match status" value="1"/>
</dbReference>
<dbReference type="NCBIfam" id="TIGR01891">
    <property type="entry name" value="amidohydrolases"/>
    <property type="match status" value="1"/>
</dbReference>
<name>A0A1I0QD66_9BACT</name>
<dbReference type="InterPro" id="IPR017439">
    <property type="entry name" value="Amidohydrolase"/>
</dbReference>
<reference evidence="5" key="1">
    <citation type="submission" date="2016-10" db="EMBL/GenBank/DDBJ databases">
        <authorList>
            <person name="Varghese N."/>
            <person name="Submissions S."/>
        </authorList>
    </citation>
    <scope>NUCLEOTIDE SEQUENCE [LARGE SCALE GENOMIC DNA]</scope>
    <source>
        <strain evidence="5">CGMCC 1.12402</strain>
    </source>
</reference>
<gene>
    <name evidence="4" type="ORF">SAMN05216290_2229</name>
</gene>
<dbReference type="GO" id="GO:0046657">
    <property type="term" value="P:folic acid catabolic process"/>
    <property type="evidence" value="ECO:0007669"/>
    <property type="project" value="TreeGrafter"/>
</dbReference>
<dbReference type="PANTHER" id="PTHR30575">
    <property type="entry name" value="PEPTIDASE M20"/>
    <property type="match status" value="1"/>
</dbReference>
<keyword evidence="2" id="KW-0732">Signal</keyword>
<dbReference type="Gene3D" id="3.30.70.360">
    <property type="match status" value="1"/>
</dbReference>
<dbReference type="InterPro" id="IPR017145">
    <property type="entry name" value="Aminobenzoyl-glu_utiliz_pB"/>
</dbReference>
<dbReference type="GO" id="GO:0016805">
    <property type="term" value="F:dipeptidase activity"/>
    <property type="evidence" value="ECO:0007669"/>
    <property type="project" value="TreeGrafter"/>
</dbReference>
<protein>
    <submittedName>
        <fullName evidence="4">Aminobenzoyl-glutamate utilization protein B</fullName>
    </submittedName>
</protein>
<dbReference type="OrthoDB" id="9781032at2"/>
<dbReference type="RefSeq" id="WP_090258658.1">
    <property type="nucleotide sequence ID" value="NZ_FOIR01000002.1"/>
</dbReference>
<dbReference type="AlphaFoldDB" id="A0A1I0QD66"/>
<evidence type="ECO:0000256" key="2">
    <source>
        <dbReference type="SAM" id="SignalP"/>
    </source>
</evidence>
<keyword evidence="5" id="KW-1185">Reference proteome</keyword>
<evidence type="ECO:0000313" key="4">
    <source>
        <dbReference type="EMBL" id="SEW25003.1"/>
    </source>
</evidence>
<dbReference type="PANTHER" id="PTHR30575:SF0">
    <property type="entry name" value="XAA-ARG DIPEPTIDASE"/>
    <property type="match status" value="1"/>
</dbReference>
<dbReference type="Gene3D" id="3.40.630.10">
    <property type="entry name" value="Zn peptidases"/>
    <property type="match status" value="1"/>
</dbReference>
<evidence type="ECO:0000256" key="1">
    <source>
        <dbReference type="ARBA" id="ARBA00022801"/>
    </source>
</evidence>
<evidence type="ECO:0000259" key="3">
    <source>
        <dbReference type="Pfam" id="PF07687"/>
    </source>
</evidence>
<dbReference type="InterPro" id="IPR002933">
    <property type="entry name" value="Peptidase_M20"/>
</dbReference>
<feature type="chain" id="PRO_5011761227" evidence="2">
    <location>
        <begin position="20"/>
        <end position="478"/>
    </location>
</feature>
<accession>A0A1I0QD66</accession>
<dbReference type="STRING" id="1267423.SAMN05216290_2229"/>
<dbReference type="SUPFAM" id="SSF55031">
    <property type="entry name" value="Bacterial exopeptidase dimerisation domain"/>
    <property type="match status" value="1"/>
</dbReference>
<dbReference type="PIRSF" id="PIRSF037227">
    <property type="entry name" value="Aminobenzoyl-glu_utiliz_pB"/>
    <property type="match status" value="1"/>
</dbReference>